<feature type="domain" description="Condensation" evidence="2">
    <location>
        <begin position="6"/>
        <end position="206"/>
    </location>
</feature>
<organism evidence="3">
    <name type="scientific">Rosellinia necatrix</name>
    <name type="common">White root-rot fungus</name>
    <dbReference type="NCBI Taxonomy" id="77044"/>
    <lineage>
        <taxon>Eukaryota</taxon>
        <taxon>Fungi</taxon>
        <taxon>Dikarya</taxon>
        <taxon>Ascomycota</taxon>
        <taxon>Pezizomycotina</taxon>
        <taxon>Sordariomycetes</taxon>
        <taxon>Xylariomycetidae</taxon>
        <taxon>Xylariales</taxon>
        <taxon>Xylariaceae</taxon>
        <taxon>Rosellinia</taxon>
    </lineage>
</organism>
<dbReference type="InterPro" id="IPR042099">
    <property type="entry name" value="ANL_N_sf"/>
</dbReference>
<gene>
    <name evidence="3" type="ORF">SAMD00023353_0700120</name>
</gene>
<evidence type="ECO:0000259" key="2">
    <source>
        <dbReference type="Pfam" id="PF00668"/>
    </source>
</evidence>
<evidence type="ECO:0000256" key="1">
    <source>
        <dbReference type="ARBA" id="ARBA00029454"/>
    </source>
</evidence>
<dbReference type="Pfam" id="PF00668">
    <property type="entry name" value="Condensation"/>
    <property type="match status" value="1"/>
</dbReference>
<dbReference type="OrthoDB" id="5106613at2759"/>
<accession>A0A1S8A6B7</accession>
<name>A0A1S8A6B7_ROSNE</name>
<dbReference type="SUPFAM" id="SSF56801">
    <property type="entry name" value="Acetyl-CoA synthetase-like"/>
    <property type="match status" value="1"/>
</dbReference>
<dbReference type="Gene3D" id="3.40.50.12780">
    <property type="entry name" value="N-terminal domain of ligase-like"/>
    <property type="match status" value="1"/>
</dbReference>
<dbReference type="Proteomes" id="UP000054516">
    <property type="component" value="Unassembled WGS sequence"/>
</dbReference>
<dbReference type="PANTHER" id="PTHR45398:SF1">
    <property type="entry name" value="ENZYME, PUTATIVE (JCVI)-RELATED"/>
    <property type="match status" value="1"/>
</dbReference>
<protein>
    <submittedName>
        <fullName evidence="3">Putative HC-toxin synthetase</fullName>
    </submittedName>
</protein>
<keyword evidence="4" id="KW-1185">Reference proteome</keyword>
<dbReference type="AlphaFoldDB" id="A0A1S8A6B7"/>
<comment type="similarity">
    <text evidence="1">Belongs to the NRP synthetase family.</text>
</comment>
<reference evidence="3" key="1">
    <citation type="submission" date="2016-03" db="EMBL/GenBank/DDBJ databases">
        <title>Draft genome sequence of Rosellinia necatrix.</title>
        <authorList>
            <person name="Kanematsu S."/>
        </authorList>
    </citation>
    <scope>NUCLEOTIDE SEQUENCE [LARGE SCALE GENOMIC DNA]</scope>
    <source>
        <strain evidence="3">W97</strain>
    </source>
</reference>
<dbReference type="InterPro" id="IPR001242">
    <property type="entry name" value="Condensation_dom"/>
</dbReference>
<evidence type="ECO:0000313" key="3">
    <source>
        <dbReference type="EMBL" id="GAW25445.1"/>
    </source>
</evidence>
<dbReference type="GO" id="GO:0003824">
    <property type="term" value="F:catalytic activity"/>
    <property type="evidence" value="ECO:0007669"/>
    <property type="project" value="InterPro"/>
</dbReference>
<proteinExistence type="inferred from homology"/>
<dbReference type="STRING" id="77044.A0A1S8A6B7"/>
<evidence type="ECO:0000313" key="4">
    <source>
        <dbReference type="Proteomes" id="UP000054516"/>
    </source>
</evidence>
<dbReference type="SUPFAM" id="SSF52777">
    <property type="entry name" value="CoA-dependent acyltransferases"/>
    <property type="match status" value="1"/>
</dbReference>
<dbReference type="EMBL" id="DF977452">
    <property type="protein sequence ID" value="GAW25445.1"/>
    <property type="molecule type" value="Genomic_DNA"/>
</dbReference>
<sequence length="299" mass="33251">MALDTSDMTVSSKLRLAWAIVISKYTNSRDVVYGVTVAGRNPSILGIDQYTGPTIAPVPFRVCLDPEATIETNLKNVQNKSLALIPFEQSGLQHISNLSDKVFVACSFQSLLVVQPKRTHHSLTSALLAERNAIAHGNNFSTYAISVICEPSTAGTTFQMIFDESVVADAQTWRIIYQLESLLVQFENHPTGLVTELNISPEDRKQLYEWNCDPAEAVEKCVHEVIHERLLEHPDSTAVCSWDGNFTYKELGLLSYRVAQKIISSGISPEAVIPIYMSRSAGPLWSFSVFLGLVSRFYY</sequence>
<dbReference type="Gene3D" id="3.30.559.30">
    <property type="entry name" value="Nonribosomal peptide synthetase, condensation domain"/>
    <property type="match status" value="1"/>
</dbReference>
<dbReference type="PANTHER" id="PTHR45398">
    <property type="match status" value="1"/>
</dbReference>